<reference evidence="3" key="1">
    <citation type="submission" date="2015-09" db="EMBL/GenBank/DDBJ databases">
        <authorList>
            <consortium name="Pathogen Informatics"/>
        </authorList>
    </citation>
    <scope>NUCLEOTIDE SEQUENCE [LARGE SCALE GENOMIC DNA]</scope>
    <source>
        <strain evidence="3">Lake Konstanz</strain>
    </source>
</reference>
<dbReference type="VEuPathDB" id="TriTrypDB:BSAL_00405"/>
<feature type="compositionally biased region" description="Polar residues" evidence="1">
    <location>
        <begin position="88"/>
        <end position="99"/>
    </location>
</feature>
<feature type="compositionally biased region" description="Polar residues" evidence="1">
    <location>
        <begin position="165"/>
        <end position="182"/>
    </location>
</feature>
<accession>A0A0S4IKM2</accession>
<gene>
    <name evidence="2" type="ORF">BSAL_00405</name>
</gene>
<dbReference type="AlphaFoldDB" id="A0A0S4IKM2"/>
<proteinExistence type="predicted"/>
<organism evidence="2 3">
    <name type="scientific">Bodo saltans</name>
    <name type="common">Flagellated protozoan</name>
    <dbReference type="NCBI Taxonomy" id="75058"/>
    <lineage>
        <taxon>Eukaryota</taxon>
        <taxon>Discoba</taxon>
        <taxon>Euglenozoa</taxon>
        <taxon>Kinetoplastea</taxon>
        <taxon>Metakinetoplastina</taxon>
        <taxon>Eubodonida</taxon>
        <taxon>Bodonidae</taxon>
        <taxon>Bodo</taxon>
    </lineage>
</organism>
<dbReference type="EMBL" id="CYKH01000241">
    <property type="protein sequence ID" value="CUF10940.1"/>
    <property type="molecule type" value="Genomic_DNA"/>
</dbReference>
<evidence type="ECO:0000256" key="1">
    <source>
        <dbReference type="SAM" id="MobiDB-lite"/>
    </source>
</evidence>
<keyword evidence="3" id="KW-1185">Reference proteome</keyword>
<feature type="region of interest" description="Disordered" evidence="1">
    <location>
        <begin position="80"/>
        <end position="99"/>
    </location>
</feature>
<evidence type="ECO:0000313" key="2">
    <source>
        <dbReference type="EMBL" id="CUF10940.1"/>
    </source>
</evidence>
<dbReference type="Proteomes" id="UP000051952">
    <property type="component" value="Unassembled WGS sequence"/>
</dbReference>
<evidence type="ECO:0000313" key="3">
    <source>
        <dbReference type="Proteomes" id="UP000051952"/>
    </source>
</evidence>
<name>A0A0S4IKM2_BODSA</name>
<sequence length="305" mass="32937">MGLFEHLNQRPSHVNRGILTGIPQPPSEISSHNYLVDSQYQTRSYAPKDGSIEKSSTNFIKAATRTPVPPFAGSVKALIPPQDPNFSPPRTTMKLSSPRWQSPQVRDANSMHFQTSISAEGTFFLSHAGSSDSLDRDAHRNVGPSVLSNGTMGGSVISPLAASAISNHSSSPRRGLHTPTSQGAASVVSGGVASVVLSQRSPRYANTKFTHNTEGALIMHPIAAVKESRSLETLASSSSLSSAPSPTKKRIAVTQDFNKIVEKELYTQMQREFDRTMHGSKCVVMDLGLQELKLRSQKTATTKKN</sequence>
<feature type="region of interest" description="Disordered" evidence="1">
    <location>
        <begin position="165"/>
        <end position="184"/>
    </location>
</feature>
<protein>
    <submittedName>
        <fullName evidence="2">Uncharacterized protein</fullName>
    </submittedName>
</protein>